<name>A0ABP8WKC5_9MICO</name>
<comment type="caution">
    <text evidence="2">The sequence shown here is derived from an EMBL/GenBank/DDBJ whole genome shotgun (WGS) entry which is preliminary data.</text>
</comment>
<organism evidence="2 3">
    <name type="scientific">Promicromonospora umidemergens</name>
    <dbReference type="NCBI Taxonomy" id="629679"/>
    <lineage>
        <taxon>Bacteria</taxon>
        <taxon>Bacillati</taxon>
        <taxon>Actinomycetota</taxon>
        <taxon>Actinomycetes</taxon>
        <taxon>Micrococcales</taxon>
        <taxon>Promicromonosporaceae</taxon>
        <taxon>Promicromonospora</taxon>
    </lineage>
</organism>
<gene>
    <name evidence="2" type="ORF">GCM10023198_04980</name>
</gene>
<dbReference type="RefSeq" id="WP_253871392.1">
    <property type="nucleotide sequence ID" value="NZ_BAABHM010000003.1"/>
</dbReference>
<reference evidence="3" key="1">
    <citation type="journal article" date="2019" name="Int. J. Syst. Evol. Microbiol.">
        <title>The Global Catalogue of Microorganisms (GCM) 10K type strain sequencing project: providing services to taxonomists for standard genome sequencing and annotation.</title>
        <authorList>
            <consortium name="The Broad Institute Genomics Platform"/>
            <consortium name="The Broad Institute Genome Sequencing Center for Infectious Disease"/>
            <person name="Wu L."/>
            <person name="Ma J."/>
        </authorList>
    </citation>
    <scope>NUCLEOTIDE SEQUENCE [LARGE SCALE GENOMIC DNA]</scope>
    <source>
        <strain evidence="3">JCM 17975</strain>
    </source>
</reference>
<keyword evidence="3" id="KW-1185">Reference proteome</keyword>
<accession>A0ABP8WKC5</accession>
<sequence>MNADTPDTPSISELAELRLSRRTAMAGGLATAAAAFFGVTAPAAAAGSGASAGASGGAAAAAESLGRGGGRPLLGFPAIAPSIADEVLLPPGYRYDVLFPWGHPIVPSGPAFAEDASNSAADQARQAGDHHDGMWFFPLRDRRSGLLCVNHEATTENLLHTDGRAAWSAEKTAKSQAAHGVSVIQVEQDRRGEWQLAESRFARRVTMTTPIELTGPAAGHPLMRTGADPDGVLVLGTLNNCASGPTPWDTYLTCEETINKYFYYGEQPPTAGSVEERYGIGSESPYPWYTTDSRFDMQDEPNEYNRFGWVVEVDPFDPTSTPKKRTALGRMEHENAVVVRGRRGEAVVYMGDDTQFDYFYKFVGAEPIVKARKAGRSPLDEGTLYVARFDEDGSGRWLPLVHGEPGLTTADGFADQAQVLIHTRLAADAVGATPMDRPEWCTVQPHTGAVYFTCTNNTARTETVNAANPRLNNRYGHIMKIDENRNPSAVRFDWDIFLLAGDEASGATVPSDQAFGSPDGLWFDAVGRLWILTDGAQPQVDGGDQNNQMLVADTERGDIRRFLVGPPRCEITGITATPDGRSLFVNIQHPGDSGTPDNPRASSSWPDYSPTGRPRSATIVITREDGGVVGA</sequence>
<dbReference type="EMBL" id="BAABHM010000003">
    <property type="protein sequence ID" value="GAA4689423.1"/>
    <property type="molecule type" value="Genomic_DNA"/>
</dbReference>
<dbReference type="Proteomes" id="UP001500843">
    <property type="component" value="Unassembled WGS sequence"/>
</dbReference>
<feature type="region of interest" description="Disordered" evidence="1">
    <location>
        <begin position="586"/>
        <end position="617"/>
    </location>
</feature>
<dbReference type="InterPro" id="IPR008557">
    <property type="entry name" value="PhoX"/>
</dbReference>
<dbReference type="InterPro" id="IPR006311">
    <property type="entry name" value="TAT_signal"/>
</dbReference>
<dbReference type="PROSITE" id="PS51318">
    <property type="entry name" value="TAT"/>
    <property type="match status" value="1"/>
</dbReference>
<evidence type="ECO:0000256" key="1">
    <source>
        <dbReference type="SAM" id="MobiDB-lite"/>
    </source>
</evidence>
<evidence type="ECO:0000313" key="2">
    <source>
        <dbReference type="EMBL" id="GAA4689423.1"/>
    </source>
</evidence>
<evidence type="ECO:0000313" key="3">
    <source>
        <dbReference type="Proteomes" id="UP001500843"/>
    </source>
</evidence>
<proteinExistence type="predicted"/>
<dbReference type="PANTHER" id="PTHR35399:SF2">
    <property type="entry name" value="DUF839 DOMAIN-CONTAINING PROTEIN"/>
    <property type="match status" value="1"/>
</dbReference>
<dbReference type="PANTHER" id="PTHR35399">
    <property type="entry name" value="SLR8030 PROTEIN"/>
    <property type="match status" value="1"/>
</dbReference>
<protein>
    <submittedName>
        <fullName evidence="2">PhoX family phosphatase</fullName>
    </submittedName>
</protein>
<dbReference type="SUPFAM" id="SSF63829">
    <property type="entry name" value="Calcium-dependent phosphotriesterase"/>
    <property type="match status" value="1"/>
</dbReference>
<dbReference type="Pfam" id="PF05787">
    <property type="entry name" value="PhoX"/>
    <property type="match status" value="1"/>
</dbReference>